<gene>
    <name evidence="2" type="ORF">AR1Y2_2950</name>
</gene>
<dbReference type="KEGG" id="arf:AR1Y2_2950"/>
<evidence type="ECO:0000313" key="2">
    <source>
        <dbReference type="EMBL" id="QCP36404.1"/>
    </source>
</evidence>
<dbReference type="InterPro" id="IPR052196">
    <property type="entry name" value="Bact_Kbp"/>
</dbReference>
<dbReference type="SUPFAM" id="SSF47090">
    <property type="entry name" value="PGBD-like"/>
    <property type="match status" value="1"/>
</dbReference>
<dbReference type="Gene3D" id="3.10.350.10">
    <property type="entry name" value="LysM domain"/>
    <property type="match status" value="1"/>
</dbReference>
<dbReference type="EMBL" id="CP040058">
    <property type="protein sequence ID" value="QCP36404.1"/>
    <property type="molecule type" value="Genomic_DNA"/>
</dbReference>
<evidence type="ECO:0000313" key="3">
    <source>
        <dbReference type="Proteomes" id="UP000298653"/>
    </source>
</evidence>
<dbReference type="InterPro" id="IPR036779">
    <property type="entry name" value="LysM_dom_sf"/>
</dbReference>
<dbReference type="OrthoDB" id="9815473at2"/>
<accession>A0A4P8IK72</accession>
<name>A0A4P8IK72_9FIRM</name>
<dbReference type="Gene3D" id="1.10.101.10">
    <property type="entry name" value="PGBD-like superfamily/PGBD"/>
    <property type="match status" value="1"/>
</dbReference>
<organism evidence="2 3">
    <name type="scientific">Anaerostipes rhamnosivorans</name>
    <dbReference type="NCBI Taxonomy" id="1229621"/>
    <lineage>
        <taxon>Bacteria</taxon>
        <taxon>Bacillati</taxon>
        <taxon>Bacillota</taxon>
        <taxon>Clostridia</taxon>
        <taxon>Lachnospirales</taxon>
        <taxon>Lachnospiraceae</taxon>
        <taxon>Anaerostipes</taxon>
    </lineage>
</organism>
<dbReference type="RefSeq" id="WP_137329642.1">
    <property type="nucleotide sequence ID" value="NZ_CP040058.1"/>
</dbReference>
<dbReference type="Proteomes" id="UP000298653">
    <property type="component" value="Chromosome"/>
</dbReference>
<proteinExistence type="predicted"/>
<dbReference type="PANTHER" id="PTHR34700">
    <property type="entry name" value="POTASSIUM BINDING PROTEIN KBP"/>
    <property type="match status" value="1"/>
</dbReference>
<sequence length="322" mass="36406">MKEVSIKLYEPGNKDGGITIPLLPGELEYKNSSRLQEYEILDLGKVSIPKGRNLCTIGWEGIFPAITREKFEFIQGTLKQPGFYIDKIERWRQKHKKVQVEISKTAFKSKLMYVNEFTCTLSAAGDYKYTISFIEAAELKLKRTVRKSKKGTKKYKVGRNSETLRDISKKFYGDGTKYQRIYKANKTLIDKENAKKKKEGKKVKSQYTIYRGQVLTIPPATAAEKKKLSILALQKAINKDKKYGKVPVNGKLDSSTKTILKKIVIKSGSRGEVVKFVQGKVGATKDGIYGPKTKAKIKTYQRKHNLKADGMAGIKTLTKMVS</sequence>
<keyword evidence="3" id="KW-1185">Reference proteome</keyword>
<dbReference type="InterPro" id="IPR036365">
    <property type="entry name" value="PGBD-like_sf"/>
</dbReference>
<protein>
    <submittedName>
        <fullName evidence="2">Phage-like element PBSX protein xkdP</fullName>
    </submittedName>
</protein>
<evidence type="ECO:0000259" key="1">
    <source>
        <dbReference type="Pfam" id="PF01471"/>
    </source>
</evidence>
<feature type="domain" description="Peptidoglycan binding-like" evidence="1">
    <location>
        <begin position="284"/>
        <end position="320"/>
    </location>
</feature>
<reference evidence="2 3" key="1">
    <citation type="submission" date="2019-05" db="EMBL/GenBank/DDBJ databases">
        <title>Complete genome sequencing of Anaerostipes rhamnosivorans.</title>
        <authorList>
            <person name="Bui T.P.N."/>
            <person name="de Vos W.M."/>
        </authorList>
    </citation>
    <scope>NUCLEOTIDE SEQUENCE [LARGE SCALE GENOMIC DNA]</scope>
    <source>
        <strain evidence="2 3">1y2</strain>
    </source>
</reference>
<dbReference type="Pfam" id="PF01471">
    <property type="entry name" value="PG_binding_1"/>
    <property type="match status" value="1"/>
</dbReference>
<dbReference type="AlphaFoldDB" id="A0A4P8IK72"/>
<dbReference type="PANTHER" id="PTHR34700:SF4">
    <property type="entry name" value="PHAGE-LIKE ELEMENT PBSX PROTEIN XKDP"/>
    <property type="match status" value="1"/>
</dbReference>
<dbReference type="InterPro" id="IPR036366">
    <property type="entry name" value="PGBDSf"/>
</dbReference>
<dbReference type="InterPro" id="IPR002477">
    <property type="entry name" value="Peptidoglycan-bd-like"/>
</dbReference>